<comment type="pathway">
    <text evidence="1">Cofactor biosynthesis; (R)-pantothenate biosynthesis; (R)-pantoate from 3-methyl-2-oxobutanoate: step 2/2.</text>
</comment>
<dbReference type="PANTHER" id="PTHR38015:SF1">
    <property type="entry name" value="OPINE DEHYDROGENASE DOMAIN-CONTAINING PROTEIN"/>
    <property type="match status" value="1"/>
</dbReference>
<dbReference type="Gene3D" id="3.40.50.720">
    <property type="entry name" value="NAD(P)-binding Rossmann-like Domain"/>
    <property type="match status" value="1"/>
</dbReference>
<feature type="domain" description="Ketopantoate reductase N-terminal" evidence="6">
    <location>
        <begin position="4"/>
        <end position="111"/>
    </location>
</feature>
<dbReference type="OrthoDB" id="6135265at2"/>
<comment type="catalytic activity">
    <reaction evidence="4">
        <text>(R)-pantoate + NADP(+) = 2-dehydropantoate + NADPH + H(+)</text>
        <dbReference type="Rhea" id="RHEA:16233"/>
        <dbReference type="ChEBI" id="CHEBI:11561"/>
        <dbReference type="ChEBI" id="CHEBI:15378"/>
        <dbReference type="ChEBI" id="CHEBI:15980"/>
        <dbReference type="ChEBI" id="CHEBI:57783"/>
        <dbReference type="ChEBI" id="CHEBI:58349"/>
        <dbReference type="EC" id="1.1.1.169"/>
    </reaction>
</comment>
<dbReference type="InterPro" id="IPR013332">
    <property type="entry name" value="KPR_N"/>
</dbReference>
<dbReference type="GO" id="GO:0015940">
    <property type="term" value="P:pantothenate biosynthetic process"/>
    <property type="evidence" value="ECO:0007669"/>
    <property type="project" value="UniProtKB-UniPathway"/>
</dbReference>
<name>A0A6I3XCB1_9BURK</name>
<reference evidence="7 8" key="1">
    <citation type="submission" date="2019-11" db="EMBL/GenBank/DDBJ databases">
        <title>Draft Genome Sequences of Six Type Strains of the Genus Massilia.</title>
        <authorList>
            <person name="Miess H."/>
            <person name="Frediansyah A."/>
            <person name="Goeker M."/>
            <person name="Gross H."/>
        </authorList>
    </citation>
    <scope>NUCLEOTIDE SEQUENCE [LARGE SCALE GENOMIC DNA]</scope>
    <source>
        <strain evidence="7 8">DSM 17513</strain>
    </source>
</reference>
<proteinExistence type="predicted"/>
<dbReference type="Pfam" id="PF02317">
    <property type="entry name" value="Octopine_DH"/>
    <property type="match status" value="1"/>
</dbReference>
<dbReference type="AlphaFoldDB" id="A0A6I3XCB1"/>
<dbReference type="InterPro" id="IPR003421">
    <property type="entry name" value="Opine_DH"/>
</dbReference>
<dbReference type="SUPFAM" id="SSF48179">
    <property type="entry name" value="6-phosphogluconate dehydrogenase C-terminal domain-like"/>
    <property type="match status" value="1"/>
</dbReference>
<dbReference type="SUPFAM" id="SSF51735">
    <property type="entry name" value="NAD(P)-binding Rossmann-fold domains"/>
    <property type="match status" value="1"/>
</dbReference>
<dbReference type="Proteomes" id="UP000431684">
    <property type="component" value="Unassembled WGS sequence"/>
</dbReference>
<evidence type="ECO:0000259" key="6">
    <source>
        <dbReference type="Pfam" id="PF02558"/>
    </source>
</evidence>
<evidence type="ECO:0000256" key="2">
    <source>
        <dbReference type="ARBA" id="ARBA00019465"/>
    </source>
</evidence>
<accession>A0A6I3XCB1</accession>
<organism evidence="7 8">
    <name type="scientific">Pseudoduganella dura</name>
    <dbReference type="NCBI Taxonomy" id="321982"/>
    <lineage>
        <taxon>Bacteria</taxon>
        <taxon>Pseudomonadati</taxon>
        <taxon>Pseudomonadota</taxon>
        <taxon>Betaproteobacteria</taxon>
        <taxon>Burkholderiales</taxon>
        <taxon>Oxalobacteraceae</taxon>
        <taxon>Telluria group</taxon>
        <taxon>Pseudoduganella</taxon>
    </lineage>
</organism>
<evidence type="ECO:0000256" key="1">
    <source>
        <dbReference type="ARBA" id="ARBA00004994"/>
    </source>
</evidence>
<dbReference type="InterPro" id="IPR036291">
    <property type="entry name" value="NAD(P)-bd_dom_sf"/>
</dbReference>
<dbReference type="PANTHER" id="PTHR38015">
    <property type="entry name" value="BLR6086 PROTEIN"/>
    <property type="match status" value="1"/>
</dbReference>
<evidence type="ECO:0000313" key="7">
    <source>
        <dbReference type="EMBL" id="MUI12190.1"/>
    </source>
</evidence>
<keyword evidence="8" id="KW-1185">Reference proteome</keyword>
<evidence type="ECO:0000256" key="4">
    <source>
        <dbReference type="ARBA" id="ARBA00048793"/>
    </source>
</evidence>
<dbReference type="InterPro" id="IPR051729">
    <property type="entry name" value="Opine/Lysopine_DH"/>
</dbReference>
<protein>
    <recommendedName>
        <fullName evidence="2">2-dehydropantoate 2-reductase</fullName>
    </recommendedName>
</protein>
<evidence type="ECO:0000259" key="5">
    <source>
        <dbReference type="Pfam" id="PF02317"/>
    </source>
</evidence>
<dbReference type="Gene3D" id="1.10.1040.10">
    <property type="entry name" value="N-(1-d-carboxylethyl)-l-norvaline Dehydrogenase, domain 2"/>
    <property type="match status" value="1"/>
</dbReference>
<evidence type="ECO:0000313" key="8">
    <source>
        <dbReference type="Proteomes" id="UP000431684"/>
    </source>
</evidence>
<dbReference type="RefSeq" id="WP_155708171.1">
    <property type="nucleotide sequence ID" value="NZ_BMWU01000032.1"/>
</dbReference>
<dbReference type="EMBL" id="WNWM01000002">
    <property type="protein sequence ID" value="MUI12190.1"/>
    <property type="molecule type" value="Genomic_DNA"/>
</dbReference>
<sequence length="366" mass="39504">MNVLMVGAGNAGCAHGAILSQAGHRVTILKTSHSLHDENFNLLQERREITVVSDPEDGATSTAKYALVTRDVNEAFEVRPDFVMITTQSTQHAAVAELIGPYLSAGQLVLLAPGYMGTCYFLPYQEKQAFILAEGESLPYDARIISPGVVNVLFKNVRNALAFLPKERSTEGLAIAASLFETYVAARNNVVESALHNPNIIGHTLGTLLSASRVEFAQGEFWMYREGFTPSVMNLVHRLDAEKMAVIAAAGGKPTPYFDEWQFRTGDDLSKPALEAFLHYAQEGGPKGPSTLQTRYITEDVPMGLALMASLGRLLDVPTPNADALIVIASGLLDRDFHAEARTLEKLGLGGLSASEFVARINGGAK</sequence>
<comment type="caution">
    <text evidence="7">The sequence shown here is derived from an EMBL/GenBank/DDBJ whole genome shotgun (WGS) entry which is preliminary data.</text>
</comment>
<keyword evidence="3" id="KW-0566">Pantothenate biosynthesis</keyword>
<feature type="domain" description="Opine dehydrogenase" evidence="5">
    <location>
        <begin position="187"/>
        <end position="332"/>
    </location>
</feature>
<dbReference type="GO" id="GO:0008677">
    <property type="term" value="F:2-dehydropantoate 2-reductase activity"/>
    <property type="evidence" value="ECO:0007669"/>
    <property type="project" value="UniProtKB-EC"/>
</dbReference>
<evidence type="ECO:0000256" key="3">
    <source>
        <dbReference type="ARBA" id="ARBA00022655"/>
    </source>
</evidence>
<dbReference type="InterPro" id="IPR008927">
    <property type="entry name" value="6-PGluconate_DH-like_C_sf"/>
</dbReference>
<dbReference type="Pfam" id="PF02558">
    <property type="entry name" value="ApbA"/>
    <property type="match status" value="1"/>
</dbReference>
<dbReference type="UniPathway" id="UPA00028">
    <property type="reaction ID" value="UER00004"/>
</dbReference>
<dbReference type="InterPro" id="IPR013328">
    <property type="entry name" value="6PGD_dom2"/>
</dbReference>
<gene>
    <name evidence="7" type="ORF">GJV26_06820</name>
</gene>